<protein>
    <recommendedName>
        <fullName evidence="8">Pre-mRNA-processing factor 17</fullName>
    </recommendedName>
</protein>
<evidence type="ECO:0000256" key="10">
    <source>
        <dbReference type="SAM" id="MobiDB-lite"/>
    </source>
</evidence>
<dbReference type="InterPro" id="IPR020472">
    <property type="entry name" value="WD40_PAC1"/>
</dbReference>
<gene>
    <name evidence="11" type="ORF">HK100_002567</name>
</gene>
<dbReference type="InterPro" id="IPR036322">
    <property type="entry name" value="WD40_repeat_dom_sf"/>
</dbReference>
<dbReference type="SUPFAM" id="SSF50978">
    <property type="entry name" value="WD40 repeat-like"/>
    <property type="match status" value="1"/>
</dbReference>
<dbReference type="SMART" id="SM00320">
    <property type="entry name" value="WD40"/>
    <property type="match status" value="7"/>
</dbReference>
<evidence type="ECO:0000256" key="4">
    <source>
        <dbReference type="ARBA" id="ARBA00022728"/>
    </source>
</evidence>
<keyword evidence="2 9" id="KW-0853">WD repeat</keyword>
<evidence type="ECO:0000313" key="12">
    <source>
        <dbReference type="Proteomes" id="UP001211907"/>
    </source>
</evidence>
<evidence type="ECO:0000256" key="5">
    <source>
        <dbReference type="ARBA" id="ARBA00022737"/>
    </source>
</evidence>
<dbReference type="InterPro" id="IPR001680">
    <property type="entry name" value="WD40_rpt"/>
</dbReference>
<dbReference type="PANTHER" id="PTHR43979">
    <property type="entry name" value="PRE-MRNA-PROCESSING FACTOR 17"/>
    <property type="match status" value="1"/>
</dbReference>
<organism evidence="11 12">
    <name type="scientific">Physocladia obscura</name>
    <dbReference type="NCBI Taxonomy" id="109957"/>
    <lineage>
        <taxon>Eukaryota</taxon>
        <taxon>Fungi</taxon>
        <taxon>Fungi incertae sedis</taxon>
        <taxon>Chytridiomycota</taxon>
        <taxon>Chytridiomycota incertae sedis</taxon>
        <taxon>Chytridiomycetes</taxon>
        <taxon>Chytridiales</taxon>
        <taxon>Chytriomycetaceae</taxon>
        <taxon>Physocladia</taxon>
    </lineage>
</organism>
<dbReference type="EMBL" id="JADGJH010000016">
    <property type="protein sequence ID" value="KAJ3142501.1"/>
    <property type="molecule type" value="Genomic_DNA"/>
</dbReference>
<dbReference type="InterPro" id="IPR032847">
    <property type="entry name" value="PRPF17"/>
</dbReference>
<keyword evidence="12" id="KW-1185">Reference proteome</keyword>
<dbReference type="PROSITE" id="PS00678">
    <property type="entry name" value="WD_REPEATS_1"/>
    <property type="match status" value="1"/>
</dbReference>
<keyword evidence="6" id="KW-0508">mRNA splicing</keyword>
<dbReference type="AlphaFoldDB" id="A0AAD5TBK7"/>
<dbReference type="PROSITE" id="PS50294">
    <property type="entry name" value="WD_REPEATS_REGION"/>
    <property type="match status" value="4"/>
</dbReference>
<feature type="repeat" description="WD" evidence="9">
    <location>
        <begin position="523"/>
        <end position="556"/>
    </location>
</feature>
<dbReference type="Proteomes" id="UP001211907">
    <property type="component" value="Unassembled WGS sequence"/>
</dbReference>
<comment type="caution">
    <text evidence="11">The sequence shown here is derived from an EMBL/GenBank/DDBJ whole genome shotgun (WGS) entry which is preliminary data.</text>
</comment>
<keyword evidence="3" id="KW-0507">mRNA processing</keyword>
<dbReference type="PROSITE" id="PS50082">
    <property type="entry name" value="WD_REPEATS_2"/>
    <property type="match status" value="4"/>
</dbReference>
<accession>A0AAD5TBK7</accession>
<evidence type="ECO:0000256" key="6">
    <source>
        <dbReference type="ARBA" id="ARBA00023187"/>
    </source>
</evidence>
<sequence>MASLIANYDSDDSDSQPDSAANKRTKPSIVVDIAPEVSTEDLSVHRFLPGVKTTEITHNVPYQDLAKPLVGPSNPFQQQATNKNILTGFVEEHAMSDFAFTTMERTYMNYGYTINPNGQNELIGNAAKIAEYGGATINDYIPNKNEVKRKRKPKGDPAVIGGYSGPWAGYVDEADDRGVSGPTEEEKAALEAALAATNPAIPVKSVEVVADPGKEKTVFHGKSEYDYLGRTYMHAPTDLEGINLYGESGANECFIPKRCVHTWTGHTKGVNQIRFLPKTAHLLLSASMDTKVKLWDVYNDRKCLRTFMGHSKGVKAVDFSNDGTRFLSCSYDKWIKLWDTETGQCIKTFSTKRVPNCVTFNPAQQNIFLTGCADKKVYQFDINSGRVVQEYDQHLGAVNTVTFVDESRRFVTTSDDKTLRAWEYNIPVVIKYIAEPDMHSMPAVTLHPSKKWLACQSLDNQIFIYSASDRFKLQRKKIFKGHLIAGYACKPGFSPDGRFIMSGDSEGFCWFWDWKTTKVYKKLKAHENVVMDCQWHPHEASKVATCSWDSTIKYWD</sequence>
<evidence type="ECO:0000313" key="11">
    <source>
        <dbReference type="EMBL" id="KAJ3142501.1"/>
    </source>
</evidence>
<keyword evidence="5" id="KW-0677">Repeat</keyword>
<dbReference type="Pfam" id="PF00400">
    <property type="entry name" value="WD40"/>
    <property type="match status" value="6"/>
</dbReference>
<feature type="region of interest" description="Disordered" evidence="10">
    <location>
        <begin position="1"/>
        <end position="27"/>
    </location>
</feature>
<dbReference type="InterPro" id="IPR015943">
    <property type="entry name" value="WD40/YVTN_repeat-like_dom_sf"/>
</dbReference>
<dbReference type="PANTHER" id="PTHR43979:SF1">
    <property type="entry name" value="PRE-MRNA-PROCESSING FACTOR 17"/>
    <property type="match status" value="1"/>
</dbReference>
<evidence type="ECO:0000256" key="9">
    <source>
        <dbReference type="PROSITE-ProRule" id="PRU00221"/>
    </source>
</evidence>
<dbReference type="GO" id="GO:0000398">
    <property type="term" value="P:mRNA splicing, via spliceosome"/>
    <property type="evidence" value="ECO:0007669"/>
    <property type="project" value="InterPro"/>
</dbReference>
<keyword evidence="4" id="KW-0747">Spliceosome</keyword>
<dbReference type="GO" id="GO:0003729">
    <property type="term" value="F:mRNA binding"/>
    <property type="evidence" value="ECO:0007669"/>
    <property type="project" value="TreeGrafter"/>
</dbReference>
<proteinExistence type="predicted"/>
<dbReference type="InterPro" id="IPR019775">
    <property type="entry name" value="WD40_repeat_CS"/>
</dbReference>
<dbReference type="GO" id="GO:0071013">
    <property type="term" value="C:catalytic step 2 spliceosome"/>
    <property type="evidence" value="ECO:0007669"/>
    <property type="project" value="InterPro"/>
</dbReference>
<feature type="repeat" description="WD" evidence="9">
    <location>
        <begin position="307"/>
        <end position="348"/>
    </location>
</feature>
<evidence type="ECO:0000256" key="1">
    <source>
        <dbReference type="ARBA" id="ARBA00004123"/>
    </source>
</evidence>
<reference evidence="11" key="1">
    <citation type="submission" date="2020-05" db="EMBL/GenBank/DDBJ databases">
        <title>Phylogenomic resolution of chytrid fungi.</title>
        <authorList>
            <person name="Stajich J.E."/>
            <person name="Amses K."/>
            <person name="Simmons R."/>
            <person name="Seto K."/>
            <person name="Myers J."/>
            <person name="Bonds A."/>
            <person name="Quandt C.A."/>
            <person name="Barry K."/>
            <person name="Liu P."/>
            <person name="Grigoriev I."/>
            <person name="Longcore J.E."/>
            <person name="James T.Y."/>
        </authorList>
    </citation>
    <scope>NUCLEOTIDE SEQUENCE</scope>
    <source>
        <strain evidence="11">JEL0513</strain>
    </source>
</reference>
<keyword evidence="7" id="KW-0539">Nucleus</keyword>
<dbReference type="FunFam" id="2.130.10.10:FF:000034">
    <property type="entry name" value="Pre-mRNA-processing factor 17, putative"/>
    <property type="match status" value="1"/>
</dbReference>
<dbReference type="CDD" id="cd00200">
    <property type="entry name" value="WD40"/>
    <property type="match status" value="1"/>
</dbReference>
<dbReference type="Gene3D" id="2.130.10.10">
    <property type="entry name" value="YVTN repeat-like/Quinoprotein amine dehydrogenase"/>
    <property type="match status" value="1"/>
</dbReference>
<name>A0AAD5TBK7_9FUNG</name>
<feature type="repeat" description="WD" evidence="9">
    <location>
        <begin position="263"/>
        <end position="297"/>
    </location>
</feature>
<evidence type="ECO:0000256" key="7">
    <source>
        <dbReference type="ARBA" id="ARBA00023242"/>
    </source>
</evidence>
<dbReference type="PRINTS" id="PR00320">
    <property type="entry name" value="GPROTEINBRPT"/>
</dbReference>
<evidence type="ECO:0000256" key="3">
    <source>
        <dbReference type="ARBA" id="ARBA00022664"/>
    </source>
</evidence>
<feature type="repeat" description="WD" evidence="9">
    <location>
        <begin position="391"/>
        <end position="423"/>
    </location>
</feature>
<evidence type="ECO:0000256" key="8">
    <source>
        <dbReference type="ARBA" id="ARBA00068146"/>
    </source>
</evidence>
<comment type="subcellular location">
    <subcellularLocation>
        <location evidence="1">Nucleus</location>
    </subcellularLocation>
</comment>
<evidence type="ECO:0000256" key="2">
    <source>
        <dbReference type="ARBA" id="ARBA00022574"/>
    </source>
</evidence>